<feature type="transmembrane region" description="Helical" evidence="1">
    <location>
        <begin position="9"/>
        <end position="31"/>
    </location>
</feature>
<accession>A0A246FG23</accession>
<keyword evidence="1" id="KW-1133">Transmembrane helix</keyword>
<keyword evidence="1" id="KW-0812">Transmembrane</keyword>
<feature type="transmembrane region" description="Helical" evidence="1">
    <location>
        <begin position="37"/>
        <end position="53"/>
    </location>
</feature>
<evidence type="ECO:0000256" key="1">
    <source>
        <dbReference type="SAM" id="Phobius"/>
    </source>
</evidence>
<feature type="transmembrane region" description="Helical" evidence="1">
    <location>
        <begin position="65"/>
        <end position="88"/>
    </location>
</feature>
<dbReference type="AlphaFoldDB" id="A0A246FG23"/>
<dbReference type="EMBL" id="NIRR01000063">
    <property type="protein sequence ID" value="OWP61471.1"/>
    <property type="molecule type" value="Genomic_DNA"/>
</dbReference>
<protein>
    <recommendedName>
        <fullName evidence="4">Rod shape-determining protein MreD</fullName>
    </recommendedName>
</protein>
<evidence type="ECO:0000313" key="3">
    <source>
        <dbReference type="Proteomes" id="UP000197277"/>
    </source>
</evidence>
<evidence type="ECO:0008006" key="4">
    <source>
        <dbReference type="Google" id="ProtNLM"/>
    </source>
</evidence>
<sequence>MVLYGIVDYFFNQALLYFIGGTIGTLLKPLWRGKLEVLLVFLVWSLLLVGFARQSVTAHRAGVRYTAVLVIAALLSEVDLMMVVLLPGGSLRHFYIALVAGVLVKSLALSWLLLSGRMRYQKMHPAR</sequence>
<evidence type="ECO:0000313" key="2">
    <source>
        <dbReference type="EMBL" id="OWP61471.1"/>
    </source>
</evidence>
<reference evidence="2 3" key="1">
    <citation type="submission" date="2017-06" db="EMBL/GenBank/DDBJ databases">
        <title>Hymenobacter amundsenii sp. nov. isolated from regoliths in Antarctica.</title>
        <authorList>
            <person name="Sedlacek I."/>
            <person name="Kralova S."/>
            <person name="Pantucek R."/>
            <person name="Svec P."/>
            <person name="Holochova P."/>
            <person name="Stankova E."/>
            <person name="Vrbovska V."/>
            <person name="Busse H.-J."/>
        </authorList>
    </citation>
    <scope>NUCLEOTIDE SEQUENCE [LARGE SCALE GENOMIC DNA]</scope>
    <source>
        <strain evidence="2 3">CCM 8682</strain>
    </source>
</reference>
<comment type="caution">
    <text evidence="2">The sequence shown here is derived from an EMBL/GenBank/DDBJ whole genome shotgun (WGS) entry which is preliminary data.</text>
</comment>
<organism evidence="2 3">
    <name type="scientific">Hymenobacter amundsenii</name>
    <dbReference type="NCBI Taxonomy" id="2006685"/>
    <lineage>
        <taxon>Bacteria</taxon>
        <taxon>Pseudomonadati</taxon>
        <taxon>Bacteroidota</taxon>
        <taxon>Cytophagia</taxon>
        <taxon>Cytophagales</taxon>
        <taxon>Hymenobacteraceae</taxon>
        <taxon>Hymenobacter</taxon>
    </lineage>
</organism>
<name>A0A246FG23_9BACT</name>
<dbReference type="Proteomes" id="UP000197277">
    <property type="component" value="Unassembled WGS sequence"/>
</dbReference>
<keyword evidence="1" id="KW-0472">Membrane</keyword>
<gene>
    <name evidence="2" type="ORF">CDA63_19285</name>
</gene>
<proteinExistence type="predicted"/>
<keyword evidence="3" id="KW-1185">Reference proteome</keyword>
<feature type="transmembrane region" description="Helical" evidence="1">
    <location>
        <begin position="94"/>
        <end position="114"/>
    </location>
</feature>